<sequence>MTPAQRLQAALRSEPTAVLALARALRDEGMAQTALYRLYQAEHARSDLTGLQLDALADALDLIWGGGWAKGQALFGQALSQERLDSE</sequence>
<evidence type="ECO:0000313" key="2">
    <source>
        <dbReference type="Proteomes" id="UP001240697"/>
    </source>
</evidence>
<reference evidence="1 2" key="1">
    <citation type="submission" date="2023-05" db="EMBL/GenBank/DDBJ databases">
        <authorList>
            <person name="Yin Y."/>
            <person name="Lu Z."/>
        </authorList>
    </citation>
    <scope>NUCLEOTIDE SEQUENCE [LARGE SCALE GENOMIC DNA]</scope>
    <source>
        <strain evidence="1 2">ZM22</strain>
    </source>
</reference>
<dbReference type="EMBL" id="CP125947">
    <property type="protein sequence ID" value="WHS64837.1"/>
    <property type="molecule type" value="Genomic_DNA"/>
</dbReference>
<proteinExistence type="predicted"/>
<name>A0ABY8SP26_9BURK</name>
<accession>A0ABY8SP26</accession>
<evidence type="ECO:0008006" key="3">
    <source>
        <dbReference type="Google" id="ProtNLM"/>
    </source>
</evidence>
<keyword evidence="2" id="KW-1185">Reference proteome</keyword>
<evidence type="ECO:0000313" key="1">
    <source>
        <dbReference type="EMBL" id="WHS64837.1"/>
    </source>
</evidence>
<dbReference type="Proteomes" id="UP001240697">
    <property type="component" value="Chromosome"/>
</dbReference>
<protein>
    <recommendedName>
        <fullName evidence="3">Helix-turn-helix domain-containing protein</fullName>
    </recommendedName>
</protein>
<organism evidence="1 2">
    <name type="scientific">Comamonas resistens</name>
    <dbReference type="NCBI Taxonomy" id="3046670"/>
    <lineage>
        <taxon>Bacteria</taxon>
        <taxon>Pseudomonadati</taxon>
        <taxon>Pseudomonadota</taxon>
        <taxon>Betaproteobacteria</taxon>
        <taxon>Burkholderiales</taxon>
        <taxon>Comamonadaceae</taxon>
        <taxon>Comamonas</taxon>
    </lineage>
</organism>
<dbReference type="RefSeq" id="WP_283485948.1">
    <property type="nucleotide sequence ID" value="NZ_CP125947.1"/>
</dbReference>
<gene>
    <name evidence="1" type="ORF">QMY55_20470</name>
</gene>